<dbReference type="OrthoDB" id="8480522at2"/>
<feature type="transmembrane region" description="Helical" evidence="1">
    <location>
        <begin position="192"/>
        <end position="215"/>
    </location>
</feature>
<feature type="transmembrane region" description="Helical" evidence="1">
    <location>
        <begin position="44"/>
        <end position="68"/>
    </location>
</feature>
<reference evidence="2 3" key="1">
    <citation type="submission" date="2019-03" db="EMBL/GenBank/DDBJ databases">
        <title>Genomic Encyclopedia of Type Strains, Phase IV (KMG-IV): sequencing the most valuable type-strain genomes for metagenomic binning, comparative biology and taxonomic classification.</title>
        <authorList>
            <person name="Goeker M."/>
        </authorList>
    </citation>
    <scope>NUCLEOTIDE SEQUENCE [LARGE SCALE GENOMIC DNA]</scope>
    <source>
        <strain evidence="2 3">DSM 100013</strain>
    </source>
</reference>
<feature type="transmembrane region" description="Helical" evidence="1">
    <location>
        <begin position="118"/>
        <end position="141"/>
    </location>
</feature>
<proteinExistence type="predicted"/>
<gene>
    <name evidence="2" type="ORF">EDD79_102031</name>
</gene>
<keyword evidence="3" id="KW-1185">Reference proteome</keyword>
<dbReference type="EMBL" id="SLYC01000020">
    <property type="protein sequence ID" value="TCQ01975.1"/>
    <property type="molecule type" value="Genomic_DNA"/>
</dbReference>
<keyword evidence="1" id="KW-0472">Membrane</keyword>
<keyword evidence="1" id="KW-0812">Transmembrane</keyword>
<protein>
    <submittedName>
        <fullName evidence="2">Fluoroquinolone transport system permease protein</fullName>
    </submittedName>
</protein>
<sequence>MRILKALKADIMFQFKQGFYFVYIALTIAYMIVIGQLPTAMGRIAVPLVVFSDPSVVGFFFIGGIIMLEKVQGILQYIVVTPLRTKEYLLSKVISLAVLSEFAGFAIVFATYEGRFNILLLFIAILLTSSIFTLYGFIVAAGCNTINQYFVKMVPYMLVIIIPCLLLIKYPYSIWLDLFPSVTGLKLIFGCFHGIGILTVGIYTIYLIVVNLILFKLVENFFERRLAYKGEI</sequence>
<name>A0A4R2TLA3_9FIRM</name>
<dbReference type="Proteomes" id="UP000295504">
    <property type="component" value="Unassembled WGS sequence"/>
</dbReference>
<dbReference type="RefSeq" id="WP_132848654.1">
    <property type="nucleotide sequence ID" value="NZ_CP058648.1"/>
</dbReference>
<organism evidence="2 3">
    <name type="scientific">Serpentinicella alkaliphila</name>
    <dbReference type="NCBI Taxonomy" id="1734049"/>
    <lineage>
        <taxon>Bacteria</taxon>
        <taxon>Bacillati</taxon>
        <taxon>Bacillota</taxon>
        <taxon>Clostridia</taxon>
        <taxon>Peptostreptococcales</taxon>
        <taxon>Natronincolaceae</taxon>
        <taxon>Serpentinicella</taxon>
    </lineage>
</organism>
<dbReference type="AlphaFoldDB" id="A0A4R2TLA3"/>
<dbReference type="Pfam" id="PF24686">
    <property type="entry name" value="FLQE3_permease"/>
    <property type="match status" value="1"/>
</dbReference>
<accession>A0A4R2TLA3</accession>
<dbReference type="InterPro" id="IPR056926">
    <property type="entry name" value="FLQE3_permease"/>
</dbReference>
<evidence type="ECO:0000256" key="1">
    <source>
        <dbReference type="SAM" id="Phobius"/>
    </source>
</evidence>
<comment type="caution">
    <text evidence="2">The sequence shown here is derived from an EMBL/GenBank/DDBJ whole genome shotgun (WGS) entry which is preliminary data.</text>
</comment>
<feature type="transmembrane region" description="Helical" evidence="1">
    <location>
        <begin position="89"/>
        <end position="112"/>
    </location>
</feature>
<feature type="transmembrane region" description="Helical" evidence="1">
    <location>
        <begin position="153"/>
        <end position="172"/>
    </location>
</feature>
<keyword evidence="1" id="KW-1133">Transmembrane helix</keyword>
<evidence type="ECO:0000313" key="2">
    <source>
        <dbReference type="EMBL" id="TCQ01975.1"/>
    </source>
</evidence>
<evidence type="ECO:0000313" key="3">
    <source>
        <dbReference type="Proteomes" id="UP000295504"/>
    </source>
</evidence>
<feature type="transmembrane region" description="Helical" evidence="1">
    <location>
        <begin position="20"/>
        <end position="38"/>
    </location>
</feature>